<dbReference type="Proteomes" id="UP000705379">
    <property type="component" value="Unassembled WGS sequence"/>
</dbReference>
<reference evidence="1" key="2">
    <citation type="journal article" date="2021" name="Microorganisms">
        <title>Bacterial Dimethylsulfoniopropionate Biosynthesis in the East China Sea.</title>
        <authorList>
            <person name="Liu J."/>
            <person name="Zhang Y."/>
            <person name="Liu J."/>
            <person name="Zhong H."/>
            <person name="Williams B.T."/>
            <person name="Zheng Y."/>
            <person name="Curson A.R.J."/>
            <person name="Sun C."/>
            <person name="Sun H."/>
            <person name="Song D."/>
            <person name="Wagner Mackenzie B."/>
            <person name="Bermejo Martinez A."/>
            <person name="Todd J.D."/>
            <person name="Zhang X.H."/>
        </authorList>
    </citation>
    <scope>NUCLEOTIDE SEQUENCE</scope>
    <source>
        <strain evidence="1">AESS21</strain>
    </source>
</reference>
<dbReference type="Pfam" id="PF00702">
    <property type="entry name" value="Hydrolase"/>
    <property type="match status" value="1"/>
</dbReference>
<dbReference type="InterPro" id="IPR006439">
    <property type="entry name" value="HAD-SF_hydro_IA"/>
</dbReference>
<dbReference type="SUPFAM" id="SSF56784">
    <property type="entry name" value="HAD-like"/>
    <property type="match status" value="1"/>
</dbReference>
<dbReference type="NCBIfam" id="TIGR01509">
    <property type="entry name" value="HAD-SF-IA-v3"/>
    <property type="match status" value="1"/>
</dbReference>
<dbReference type="PANTHER" id="PTHR43611:SF3">
    <property type="entry name" value="FLAVIN MONONUCLEOTIDE HYDROLASE 1, CHLOROPLATIC"/>
    <property type="match status" value="1"/>
</dbReference>
<protein>
    <submittedName>
        <fullName evidence="1">HAD family phosphatase</fullName>
    </submittedName>
</protein>
<evidence type="ECO:0000313" key="2">
    <source>
        <dbReference type="Proteomes" id="UP000705379"/>
    </source>
</evidence>
<dbReference type="SFLD" id="SFLDG01129">
    <property type="entry name" value="C1.5:_HAD__Beta-PGM__Phosphata"/>
    <property type="match status" value="1"/>
</dbReference>
<proteinExistence type="predicted"/>
<comment type="caution">
    <text evidence="1">The sequence shown here is derived from an EMBL/GenBank/DDBJ whole genome shotgun (WGS) entry which is preliminary data.</text>
</comment>
<reference evidence="1" key="1">
    <citation type="submission" date="2018-08" db="EMBL/GenBank/DDBJ databases">
        <authorList>
            <person name="Jin W."/>
            <person name="Wang H."/>
            <person name="Yang Y."/>
            <person name="Li M."/>
            <person name="Liu J."/>
        </authorList>
    </citation>
    <scope>NUCLEOTIDE SEQUENCE</scope>
    <source>
        <strain evidence="1">AESS21</strain>
    </source>
</reference>
<gene>
    <name evidence="1" type="ORF">DYI23_19860</name>
</gene>
<accession>A0A944GV87</accession>
<evidence type="ECO:0000313" key="1">
    <source>
        <dbReference type="EMBL" id="MBS8262491.1"/>
    </source>
</evidence>
<dbReference type="CDD" id="cd02603">
    <property type="entry name" value="HAD_sEH-N_like"/>
    <property type="match status" value="1"/>
</dbReference>
<organism evidence="1 2">
    <name type="scientific">Roseibium polysiphoniae</name>
    <dbReference type="NCBI Taxonomy" id="2571221"/>
    <lineage>
        <taxon>Bacteria</taxon>
        <taxon>Pseudomonadati</taxon>
        <taxon>Pseudomonadota</taxon>
        <taxon>Alphaproteobacteria</taxon>
        <taxon>Hyphomicrobiales</taxon>
        <taxon>Stappiaceae</taxon>
        <taxon>Roseibium</taxon>
    </lineage>
</organism>
<dbReference type="PANTHER" id="PTHR43611">
    <property type="entry name" value="ALPHA-D-GLUCOSE 1-PHOSPHATE PHOSPHATASE"/>
    <property type="match status" value="1"/>
</dbReference>
<dbReference type="AlphaFoldDB" id="A0A944GV87"/>
<dbReference type="InterPro" id="IPR036412">
    <property type="entry name" value="HAD-like_sf"/>
</dbReference>
<dbReference type="Gene3D" id="1.10.150.240">
    <property type="entry name" value="Putative phosphatase, domain 2"/>
    <property type="match status" value="1"/>
</dbReference>
<sequence length="205" mass="22944">MTAAISTVVFDVGNVLVEWDPEHLYRDLIPDEAARHFFLSEICSMDWNLQQDLGRSWSEAVSSLSSEHPEHAELIAAYSSRWHDMVPGAIRGSVDILEALKKADVPLYAITNFSSEKFAEAQDRFPFLKTSFKDIIVSAEERLLKPDLRIYEALFARNAIAPSECVFIDDSEKNVAGARDAGMAALHFTGADKLRQDLREMGLPV</sequence>
<dbReference type="Gene3D" id="3.40.50.1000">
    <property type="entry name" value="HAD superfamily/HAD-like"/>
    <property type="match status" value="1"/>
</dbReference>
<dbReference type="RefSeq" id="WP_213217808.1">
    <property type="nucleotide sequence ID" value="NZ_QTKU01000005.1"/>
</dbReference>
<name>A0A944GV87_9HYPH</name>
<dbReference type="EMBL" id="QTKU01000005">
    <property type="protein sequence ID" value="MBS8262491.1"/>
    <property type="molecule type" value="Genomic_DNA"/>
</dbReference>
<dbReference type="InterPro" id="IPR023198">
    <property type="entry name" value="PGP-like_dom2"/>
</dbReference>
<dbReference type="InterPro" id="IPR023214">
    <property type="entry name" value="HAD_sf"/>
</dbReference>
<dbReference type="SFLD" id="SFLDS00003">
    <property type="entry name" value="Haloacid_Dehalogenase"/>
    <property type="match status" value="1"/>
</dbReference>
<dbReference type="PRINTS" id="PR00413">
    <property type="entry name" value="HADHALOGNASE"/>
</dbReference>